<evidence type="ECO:0000313" key="2">
    <source>
        <dbReference type="Proteomes" id="UP000887565"/>
    </source>
</evidence>
<name>A0A915KZ88_ROMCU</name>
<feature type="compositionally biased region" description="Basic residues" evidence="1">
    <location>
        <begin position="78"/>
        <end position="88"/>
    </location>
</feature>
<organism evidence="2 3">
    <name type="scientific">Romanomermis culicivorax</name>
    <name type="common">Nematode worm</name>
    <dbReference type="NCBI Taxonomy" id="13658"/>
    <lineage>
        <taxon>Eukaryota</taxon>
        <taxon>Metazoa</taxon>
        <taxon>Ecdysozoa</taxon>
        <taxon>Nematoda</taxon>
        <taxon>Enoplea</taxon>
        <taxon>Dorylaimia</taxon>
        <taxon>Mermithida</taxon>
        <taxon>Mermithoidea</taxon>
        <taxon>Mermithidae</taxon>
        <taxon>Romanomermis</taxon>
    </lineage>
</organism>
<evidence type="ECO:0000313" key="3">
    <source>
        <dbReference type="WBParaSite" id="nRc.2.0.1.t44137-RA"/>
    </source>
</evidence>
<protein>
    <submittedName>
        <fullName evidence="3">Uncharacterized protein</fullName>
    </submittedName>
</protein>
<dbReference type="WBParaSite" id="nRc.2.0.1.t44137-RA">
    <property type="protein sequence ID" value="nRc.2.0.1.t44137-RA"/>
    <property type="gene ID" value="nRc.2.0.1.g44137"/>
</dbReference>
<dbReference type="AlphaFoldDB" id="A0A915KZ88"/>
<feature type="compositionally biased region" description="Polar residues" evidence="1">
    <location>
        <begin position="56"/>
        <end position="72"/>
    </location>
</feature>
<proteinExistence type="predicted"/>
<keyword evidence="2" id="KW-1185">Reference proteome</keyword>
<dbReference type="Proteomes" id="UP000887565">
    <property type="component" value="Unplaced"/>
</dbReference>
<evidence type="ECO:0000256" key="1">
    <source>
        <dbReference type="SAM" id="MobiDB-lite"/>
    </source>
</evidence>
<sequence length="88" mass="9994">MPEQISTELKFNKEMAMAVELLIKDITQEPEVVKTENLSEMDVIQLKDNIEDVSENDTITETPMKQTTTSMTPLLKSLSHKHPTHQLG</sequence>
<feature type="region of interest" description="Disordered" evidence="1">
    <location>
        <begin position="54"/>
        <end position="88"/>
    </location>
</feature>
<accession>A0A915KZ88</accession>
<reference evidence="3" key="1">
    <citation type="submission" date="2022-11" db="UniProtKB">
        <authorList>
            <consortium name="WormBaseParasite"/>
        </authorList>
    </citation>
    <scope>IDENTIFICATION</scope>
</reference>